<dbReference type="InterPro" id="IPR008538">
    <property type="entry name" value="Uma2"/>
</dbReference>
<proteinExistence type="predicted"/>
<evidence type="ECO:0000313" key="3">
    <source>
        <dbReference type="Proteomes" id="UP000607281"/>
    </source>
</evidence>
<evidence type="ECO:0000259" key="1">
    <source>
        <dbReference type="Pfam" id="PF05685"/>
    </source>
</evidence>
<protein>
    <submittedName>
        <fullName evidence="2">Uma2 family endonuclease</fullName>
    </submittedName>
</protein>
<dbReference type="EMBL" id="JACJRF010000063">
    <property type="protein sequence ID" value="MBD2346975.1"/>
    <property type="molecule type" value="Genomic_DNA"/>
</dbReference>
<evidence type="ECO:0000313" key="2">
    <source>
        <dbReference type="EMBL" id="MBD2346975.1"/>
    </source>
</evidence>
<accession>A0ABR8CUW0</accession>
<dbReference type="Gene3D" id="3.90.1570.10">
    <property type="entry name" value="tt1808, chain A"/>
    <property type="match status" value="1"/>
</dbReference>
<dbReference type="PANTHER" id="PTHR34107">
    <property type="entry name" value="SLL0198 PROTEIN-RELATED"/>
    <property type="match status" value="1"/>
</dbReference>
<dbReference type="Pfam" id="PF05685">
    <property type="entry name" value="Uma2"/>
    <property type="match status" value="1"/>
</dbReference>
<keyword evidence="2" id="KW-0255">Endonuclease</keyword>
<dbReference type="InterPro" id="IPR011335">
    <property type="entry name" value="Restrct_endonuc-II-like"/>
</dbReference>
<gene>
    <name evidence="2" type="ORF">H6G18_22940</name>
</gene>
<dbReference type="GO" id="GO:0004519">
    <property type="term" value="F:endonuclease activity"/>
    <property type="evidence" value="ECO:0007669"/>
    <property type="project" value="UniProtKB-KW"/>
</dbReference>
<dbReference type="Proteomes" id="UP000607281">
    <property type="component" value="Unassembled WGS sequence"/>
</dbReference>
<keyword evidence="2" id="KW-0540">Nuclease</keyword>
<dbReference type="SUPFAM" id="SSF52980">
    <property type="entry name" value="Restriction endonuclease-like"/>
    <property type="match status" value="1"/>
</dbReference>
<reference evidence="2 3" key="1">
    <citation type="journal article" date="2020" name="ISME J.">
        <title>Comparative genomics reveals insights into cyanobacterial evolution and habitat adaptation.</title>
        <authorList>
            <person name="Chen M.Y."/>
            <person name="Teng W.K."/>
            <person name="Zhao L."/>
            <person name="Hu C.X."/>
            <person name="Zhou Y.K."/>
            <person name="Han B.P."/>
            <person name="Song L.R."/>
            <person name="Shu W.S."/>
        </authorList>
    </citation>
    <scope>NUCLEOTIDE SEQUENCE [LARGE SCALE GENOMIC DNA]</scope>
    <source>
        <strain evidence="2 3">FACHB-260</strain>
    </source>
</reference>
<dbReference type="CDD" id="cd06260">
    <property type="entry name" value="DUF820-like"/>
    <property type="match status" value="1"/>
</dbReference>
<keyword evidence="2" id="KW-0378">Hydrolase</keyword>
<feature type="domain" description="Putative restriction endonuclease" evidence="1">
    <location>
        <begin position="12"/>
        <end position="205"/>
    </location>
</feature>
<keyword evidence="3" id="KW-1185">Reference proteome</keyword>
<sequence>MYATFTQPLTFAEFLAWDDGSGREFELLDGIPVPLSEPNANHEDLIQRLCAYLENHYQENNLPYVSRQSKQVRLKTAPPEKEKSRKADIVIFARDEWQRMKTTSSSAAAYIPPPGIIEVVSNNWKDDYLTKLAEYVRVASRREDLGVLEYIIVDYAAFGGIRFIGSPKQPTITIYQLEDSEYLPPKVFQGNNRIDSRLFPNIPLTAEQIFAMSR</sequence>
<comment type="caution">
    <text evidence="2">The sequence shown here is derived from an EMBL/GenBank/DDBJ whole genome shotgun (WGS) entry which is preliminary data.</text>
</comment>
<organism evidence="2 3">
    <name type="scientific">Anabaena subtropica FACHB-260</name>
    <dbReference type="NCBI Taxonomy" id="2692884"/>
    <lineage>
        <taxon>Bacteria</taxon>
        <taxon>Bacillati</taxon>
        <taxon>Cyanobacteriota</taxon>
        <taxon>Cyanophyceae</taxon>
        <taxon>Nostocales</taxon>
        <taxon>Nostocaceae</taxon>
        <taxon>Anabaena</taxon>
    </lineage>
</organism>
<dbReference type="PANTHER" id="PTHR34107:SF2">
    <property type="entry name" value="SLL0888 PROTEIN"/>
    <property type="match status" value="1"/>
</dbReference>
<name>A0ABR8CUW0_9NOST</name>
<dbReference type="InterPro" id="IPR012296">
    <property type="entry name" value="Nuclease_put_TT1808"/>
</dbReference>